<feature type="domain" description="Nuclear receptor" evidence="11">
    <location>
        <begin position="293"/>
        <end position="323"/>
    </location>
</feature>
<proteinExistence type="predicted"/>
<keyword evidence="6" id="KW-0238">DNA-binding</keyword>
<dbReference type="PANTHER" id="PTHR45805">
    <property type="entry name" value="NUCLEAR HORMONE RECEPTOR HR3-RELATED"/>
    <property type="match status" value="1"/>
</dbReference>
<feature type="region of interest" description="Disordered" evidence="10">
    <location>
        <begin position="256"/>
        <end position="281"/>
    </location>
</feature>
<feature type="compositionally biased region" description="Polar residues" evidence="10">
    <location>
        <begin position="258"/>
        <end position="281"/>
    </location>
</feature>
<name>A0A183AXC9_9TREM</name>
<evidence type="ECO:0000256" key="7">
    <source>
        <dbReference type="ARBA" id="ARBA00023163"/>
    </source>
</evidence>
<evidence type="ECO:0000256" key="6">
    <source>
        <dbReference type="ARBA" id="ARBA00023125"/>
    </source>
</evidence>
<evidence type="ECO:0000313" key="14">
    <source>
        <dbReference type="WBParaSite" id="ECPE_0001164901-mRNA-1"/>
    </source>
</evidence>
<reference evidence="12 13" key="2">
    <citation type="submission" date="2018-11" db="EMBL/GenBank/DDBJ databases">
        <authorList>
            <consortium name="Pathogen Informatics"/>
        </authorList>
    </citation>
    <scope>NUCLEOTIDE SEQUENCE [LARGE SCALE GENOMIC DNA]</scope>
    <source>
        <strain evidence="12 13">Egypt</strain>
    </source>
</reference>
<keyword evidence="8" id="KW-0675">Receptor</keyword>
<dbReference type="GO" id="GO:0005634">
    <property type="term" value="C:nucleus"/>
    <property type="evidence" value="ECO:0007669"/>
    <property type="project" value="UniProtKB-SubCell"/>
</dbReference>
<comment type="subcellular location">
    <subcellularLocation>
        <location evidence="1">Nucleus</location>
    </subcellularLocation>
</comment>
<dbReference type="Proteomes" id="UP000272942">
    <property type="component" value="Unassembled WGS sequence"/>
</dbReference>
<dbReference type="AlphaFoldDB" id="A0A183AXC9"/>
<evidence type="ECO:0000256" key="1">
    <source>
        <dbReference type="ARBA" id="ARBA00004123"/>
    </source>
</evidence>
<organism evidence="14">
    <name type="scientific">Echinostoma caproni</name>
    <dbReference type="NCBI Taxonomy" id="27848"/>
    <lineage>
        <taxon>Eukaryota</taxon>
        <taxon>Metazoa</taxon>
        <taxon>Spiralia</taxon>
        <taxon>Lophotrochozoa</taxon>
        <taxon>Platyhelminthes</taxon>
        <taxon>Trematoda</taxon>
        <taxon>Digenea</taxon>
        <taxon>Plagiorchiida</taxon>
        <taxon>Echinostomata</taxon>
        <taxon>Echinostomatoidea</taxon>
        <taxon>Echinostomatidae</taxon>
        <taxon>Echinostoma</taxon>
    </lineage>
</organism>
<keyword evidence="2" id="KW-0479">Metal-binding</keyword>
<dbReference type="GO" id="GO:0043565">
    <property type="term" value="F:sequence-specific DNA binding"/>
    <property type="evidence" value="ECO:0007669"/>
    <property type="project" value="InterPro"/>
</dbReference>
<dbReference type="WBParaSite" id="ECPE_0001164901-mRNA-1">
    <property type="protein sequence ID" value="ECPE_0001164901-mRNA-1"/>
    <property type="gene ID" value="ECPE_0001164901"/>
</dbReference>
<keyword evidence="13" id="KW-1185">Reference proteome</keyword>
<dbReference type="Gene3D" id="3.30.50.10">
    <property type="entry name" value="Erythroid Transcription Factor GATA-1, subunit A"/>
    <property type="match status" value="1"/>
</dbReference>
<gene>
    <name evidence="12" type="ORF">ECPE_LOCUS11614</name>
</gene>
<dbReference type="PRINTS" id="PR00047">
    <property type="entry name" value="STROIDFINGER"/>
</dbReference>
<evidence type="ECO:0000259" key="11">
    <source>
        <dbReference type="PROSITE" id="PS51030"/>
    </source>
</evidence>
<keyword evidence="7" id="KW-0804">Transcription</keyword>
<keyword evidence="3" id="KW-0863">Zinc-finger</keyword>
<keyword evidence="5" id="KW-0805">Transcription regulation</keyword>
<dbReference type="InterPro" id="IPR001628">
    <property type="entry name" value="Znf_hrmn_rcpt"/>
</dbReference>
<evidence type="ECO:0000256" key="2">
    <source>
        <dbReference type="ARBA" id="ARBA00022723"/>
    </source>
</evidence>
<dbReference type="PROSITE" id="PS51030">
    <property type="entry name" value="NUCLEAR_REC_DBD_2"/>
    <property type="match status" value="1"/>
</dbReference>
<accession>A0A183AXC9</accession>
<protein>
    <submittedName>
        <fullName evidence="14">Nuclear receptor domain-containing protein</fullName>
    </submittedName>
</protein>
<dbReference type="SUPFAM" id="SSF57716">
    <property type="entry name" value="Glucocorticoid receptor-like (DNA-binding domain)"/>
    <property type="match status" value="1"/>
</dbReference>
<dbReference type="InterPro" id="IPR013088">
    <property type="entry name" value="Znf_NHR/GATA"/>
</dbReference>
<evidence type="ECO:0000256" key="10">
    <source>
        <dbReference type="SAM" id="MobiDB-lite"/>
    </source>
</evidence>
<reference evidence="14" key="1">
    <citation type="submission" date="2016-06" db="UniProtKB">
        <authorList>
            <consortium name="WormBaseParasite"/>
        </authorList>
    </citation>
    <scope>IDENTIFICATION</scope>
</reference>
<dbReference type="PANTHER" id="PTHR45805:SF10">
    <property type="entry name" value="ECDYSONE-INDUCED PROTEIN 78C"/>
    <property type="match status" value="1"/>
</dbReference>
<evidence type="ECO:0000256" key="8">
    <source>
        <dbReference type="ARBA" id="ARBA00023170"/>
    </source>
</evidence>
<feature type="region of interest" description="Disordered" evidence="10">
    <location>
        <begin position="1"/>
        <end position="20"/>
    </location>
</feature>
<dbReference type="Pfam" id="PF00105">
    <property type="entry name" value="zf-C4"/>
    <property type="match status" value="1"/>
</dbReference>
<evidence type="ECO:0000313" key="12">
    <source>
        <dbReference type="EMBL" id="VDP88731.1"/>
    </source>
</evidence>
<evidence type="ECO:0000256" key="9">
    <source>
        <dbReference type="ARBA" id="ARBA00023242"/>
    </source>
</evidence>
<dbReference type="OrthoDB" id="5771769at2759"/>
<evidence type="ECO:0000256" key="5">
    <source>
        <dbReference type="ARBA" id="ARBA00023015"/>
    </source>
</evidence>
<evidence type="ECO:0000313" key="13">
    <source>
        <dbReference type="Proteomes" id="UP000272942"/>
    </source>
</evidence>
<feature type="compositionally biased region" description="Polar residues" evidence="10">
    <location>
        <begin position="1"/>
        <end position="10"/>
    </location>
</feature>
<evidence type="ECO:0000256" key="4">
    <source>
        <dbReference type="ARBA" id="ARBA00022833"/>
    </source>
</evidence>
<dbReference type="GO" id="GO:0003700">
    <property type="term" value="F:DNA-binding transcription factor activity"/>
    <property type="evidence" value="ECO:0007669"/>
    <property type="project" value="InterPro"/>
</dbReference>
<sequence>MENSPVSNPDSKPDLGDAGSAYFSDSGLSSNYSYQTNASHSSASVLPSPSLSAISNSLDSLGPVSMNSSVSSFSNKSFPGFCEYSSSAMATNPYAQAARHSFSQGFLTSQNNYNPGYLSSPNMNSAFYGRQVGNTAFAAPGSGICSPQMMFSQEIQQQQNQSLHQNADQLNGHMSSLDARYSHNRAEHTHAAYGDSYSASVQPLHITTSPRHSVAPTNHMSVSAREAARLESISKGSPRILSPGCESGVVQCGGTTPGSGSMLTPRSTRTVTGGSEVSAADSNTSVGSIKATFTPCKVCGDKASGYHYGVISCEGCKPMHLEE</sequence>
<keyword evidence="9" id="KW-0539">Nucleus</keyword>
<evidence type="ECO:0000256" key="3">
    <source>
        <dbReference type="ARBA" id="ARBA00022771"/>
    </source>
</evidence>
<dbReference type="EMBL" id="UZAN01051168">
    <property type="protein sequence ID" value="VDP88731.1"/>
    <property type="molecule type" value="Genomic_DNA"/>
</dbReference>
<dbReference type="GO" id="GO:0008270">
    <property type="term" value="F:zinc ion binding"/>
    <property type="evidence" value="ECO:0007669"/>
    <property type="project" value="UniProtKB-KW"/>
</dbReference>
<dbReference type="SMART" id="SM00399">
    <property type="entry name" value="ZnF_C4"/>
    <property type="match status" value="1"/>
</dbReference>
<keyword evidence="4" id="KW-0862">Zinc</keyword>